<dbReference type="GO" id="GO:0009313">
    <property type="term" value="P:oligosaccharide catabolic process"/>
    <property type="evidence" value="ECO:0007669"/>
    <property type="project" value="TreeGrafter"/>
</dbReference>
<dbReference type="InterPro" id="IPR006047">
    <property type="entry name" value="GH13_cat_dom"/>
</dbReference>
<evidence type="ECO:0000313" key="3">
    <source>
        <dbReference type="EMBL" id="KAE8129552.1"/>
    </source>
</evidence>
<evidence type="ECO:0000313" key="4">
    <source>
        <dbReference type="Proteomes" id="UP000325415"/>
    </source>
</evidence>
<gene>
    <name evidence="3" type="ORF">DDE84_01670</name>
</gene>
<dbReference type="Pfam" id="PF00128">
    <property type="entry name" value="Alpha-amylase"/>
    <property type="match status" value="1"/>
</dbReference>
<dbReference type="Gene3D" id="3.90.400.10">
    <property type="entry name" value="Oligo-1,6-glucosidase, Domain 2"/>
    <property type="match status" value="1"/>
</dbReference>
<protein>
    <submittedName>
        <fullName evidence="3">Alpha-amylase</fullName>
    </submittedName>
</protein>
<dbReference type="SUPFAM" id="SSF51445">
    <property type="entry name" value="(Trans)glycosidases"/>
    <property type="match status" value="1"/>
</dbReference>
<dbReference type="EMBL" id="QDAG01000002">
    <property type="protein sequence ID" value="KAE8129552.1"/>
    <property type="molecule type" value="Genomic_DNA"/>
</dbReference>
<sequence>MAEIRNGADWWRNAVIYQIYPRSFRDANGDGEGDLQGVCSKLDYLRSLGVDAIWLSPFYPSPLADGGYDVADYRAVDPRFGTMTQFDALVAAAHAAGIRVLVDIVPNHTSERHPWFQAALAAQPGSPERARYVFRQGKGEHGELPPTNWLSNFGGSAWEPCGDGWYYLHLFAREQPDLNWDNPEVRAEFLDILKFWCGKGVDGFRVDVSHGLAKDLRDPLRDRINPMVMSPEANDGSDPLWDRDAVHEIYRGWRELFDRYSPPKYAVGESWTPFTERVFQYAQQDELGAVFDFSLQKASWDRDEYYAAIDRTYRYAMRAGTAPTWVLGNHDVPRIASRLGLPKGANIEAWVTSDGTIPPTDPVLAQRRARAAALVMLGLPGTAFIYQGEELGLPEDFDLEPEDIQDPNWQRSAHRFKGRDGCRVPLPWEAAAPAFGFNQTGAAWLPQPSWFADYAADAQEYEPGSALSMYRRAIALRRQWVSADDARDDMHNGGQGFQWVSDAANPNVLSWRLPSGMMVLANFSDEEPAPLPQGYTAVLSSDAGGVGDPDDALGRSESGGLDVAESTVVPACSTVWCVPDHASWTVRLNEVAELFR</sequence>
<dbReference type="CDD" id="cd11332">
    <property type="entry name" value="AmyAc_OligoGlu_TS"/>
    <property type="match status" value="1"/>
</dbReference>
<dbReference type="PANTHER" id="PTHR10357">
    <property type="entry name" value="ALPHA-AMYLASE FAMILY MEMBER"/>
    <property type="match status" value="1"/>
</dbReference>
<dbReference type="RefSeq" id="WP_152580032.1">
    <property type="nucleotide sequence ID" value="NZ_JALCCS010000031.1"/>
</dbReference>
<dbReference type="GO" id="GO:0004556">
    <property type="term" value="F:alpha-amylase activity"/>
    <property type="evidence" value="ECO:0007669"/>
    <property type="project" value="TreeGrafter"/>
</dbReference>
<dbReference type="Gene3D" id="3.20.20.80">
    <property type="entry name" value="Glycosidases"/>
    <property type="match status" value="1"/>
</dbReference>
<comment type="similarity">
    <text evidence="1">Belongs to the glycosyl hydrolase 13 family.</text>
</comment>
<dbReference type="OrthoDB" id="9043248at2"/>
<dbReference type="PANTHER" id="PTHR10357:SF179">
    <property type="entry name" value="NEUTRAL AND BASIC AMINO ACID TRANSPORT PROTEIN RBAT"/>
    <property type="match status" value="1"/>
</dbReference>
<dbReference type="GeneID" id="78126407"/>
<evidence type="ECO:0000256" key="1">
    <source>
        <dbReference type="ARBA" id="ARBA00008061"/>
    </source>
</evidence>
<comment type="caution">
    <text evidence="3">The sequence shown here is derived from an EMBL/GenBank/DDBJ whole genome shotgun (WGS) entry which is preliminary data.</text>
</comment>
<dbReference type="AlphaFoldDB" id="A0A5N6S5D1"/>
<dbReference type="InterPro" id="IPR017853">
    <property type="entry name" value="GH"/>
</dbReference>
<name>A0A5N6S5D1_9BIFI</name>
<organism evidence="3 4">
    <name type="scientific">Bifidobacterium tibiigranuli</name>
    <dbReference type="NCBI Taxonomy" id="2172043"/>
    <lineage>
        <taxon>Bacteria</taxon>
        <taxon>Bacillati</taxon>
        <taxon>Actinomycetota</taxon>
        <taxon>Actinomycetes</taxon>
        <taxon>Bifidobacteriales</taxon>
        <taxon>Bifidobacteriaceae</taxon>
        <taxon>Bifidobacterium</taxon>
    </lineage>
</organism>
<feature type="domain" description="Glycosyl hydrolase family 13 catalytic" evidence="2">
    <location>
        <begin position="18"/>
        <end position="423"/>
    </location>
</feature>
<dbReference type="SMART" id="SM00642">
    <property type="entry name" value="Aamy"/>
    <property type="match status" value="1"/>
</dbReference>
<dbReference type="Proteomes" id="UP000325415">
    <property type="component" value="Unassembled WGS sequence"/>
</dbReference>
<reference evidence="3 4" key="1">
    <citation type="submission" date="2018-04" db="EMBL/GenBank/DDBJ databases">
        <authorList>
            <person name="Eckel V.P."/>
            <person name="Vogel R.F."/>
        </authorList>
    </citation>
    <scope>NUCLEOTIDE SEQUENCE [LARGE SCALE GENOMIC DNA]</scope>
    <source>
        <strain evidence="4">TMW 2.1764</strain>
    </source>
</reference>
<accession>A0A5N6S5D1</accession>
<evidence type="ECO:0000259" key="2">
    <source>
        <dbReference type="SMART" id="SM00642"/>
    </source>
</evidence>
<proteinExistence type="inferred from homology"/>
<dbReference type="InterPro" id="IPR045857">
    <property type="entry name" value="O16G_dom_2"/>
</dbReference>
<keyword evidence="4" id="KW-1185">Reference proteome</keyword>